<keyword evidence="4" id="KW-0496">Mitochondrion</keyword>
<evidence type="ECO:0000256" key="5">
    <source>
        <dbReference type="ARBA" id="ARBA00023274"/>
    </source>
</evidence>
<proteinExistence type="inferred from homology"/>
<keyword evidence="5" id="KW-0687">Ribonucleoprotein</keyword>
<accession>A0A9N6ZF98</accession>
<evidence type="ECO:0000259" key="8">
    <source>
        <dbReference type="SMART" id="SM00916"/>
    </source>
</evidence>
<feature type="domain" description="Ribosomal protein/NADH dehydrogenase" evidence="8">
    <location>
        <begin position="37"/>
        <end position="110"/>
    </location>
</feature>
<comment type="subcellular location">
    <subcellularLocation>
        <location evidence="1">Mitochondrion</location>
    </subcellularLocation>
</comment>
<dbReference type="Pfam" id="PF05047">
    <property type="entry name" value="L51_S25_CI-B8"/>
    <property type="match status" value="1"/>
</dbReference>
<sequence>MPFMVGKAPIRRTLKYLENHSLFLKERVKIFSVNYNTHGDNHEGAKEFVFWHLPQLHYKNPNVQIVTFKNMTPSPFIRCYLENGEDILMDVDCKSKDEIYQRVQRMICKTEETLRAEAQAAYKQDNPANFGEKCSRHCMCEVPGQLPCPAVVPLPKSWRGKYKFQKPDEL</sequence>
<dbReference type="GO" id="GO:0005739">
    <property type="term" value="C:mitochondrion"/>
    <property type="evidence" value="ECO:0007669"/>
    <property type="project" value="UniProtKB-SubCell"/>
</dbReference>
<dbReference type="Gene3D" id="3.40.30.10">
    <property type="entry name" value="Glutaredoxin"/>
    <property type="match status" value="1"/>
</dbReference>
<name>A0A9N6ZF98_9CRUS</name>
<evidence type="ECO:0000256" key="4">
    <source>
        <dbReference type="ARBA" id="ARBA00023128"/>
    </source>
</evidence>
<dbReference type="SUPFAM" id="SSF52833">
    <property type="entry name" value="Thioredoxin-like"/>
    <property type="match status" value="1"/>
</dbReference>
<dbReference type="InterPro" id="IPR040049">
    <property type="entry name" value="Ribosomal_mS25/mL61"/>
</dbReference>
<dbReference type="AlphaFoldDB" id="A0A9N6ZF98"/>
<dbReference type="GO" id="GO:0005840">
    <property type="term" value="C:ribosome"/>
    <property type="evidence" value="ECO:0007669"/>
    <property type="project" value="UniProtKB-KW"/>
</dbReference>
<evidence type="ECO:0000256" key="2">
    <source>
        <dbReference type="ARBA" id="ARBA00008046"/>
    </source>
</evidence>
<dbReference type="SMART" id="SM00916">
    <property type="entry name" value="L51_S25_CI-B8"/>
    <property type="match status" value="1"/>
</dbReference>
<dbReference type="GO" id="GO:0003735">
    <property type="term" value="F:structural constituent of ribosome"/>
    <property type="evidence" value="ECO:0007669"/>
    <property type="project" value="InterPro"/>
</dbReference>
<dbReference type="PANTHER" id="PTHR13274:SF2">
    <property type="entry name" value="SMALL RIBOSOMAL SUBUNIT PROTEIN MS25"/>
    <property type="match status" value="1"/>
</dbReference>
<dbReference type="GO" id="GO:1990904">
    <property type="term" value="C:ribonucleoprotein complex"/>
    <property type="evidence" value="ECO:0007669"/>
    <property type="project" value="UniProtKB-KW"/>
</dbReference>
<evidence type="ECO:0000313" key="9">
    <source>
        <dbReference type="EMBL" id="CAG4642859.1"/>
    </source>
</evidence>
<evidence type="ECO:0000256" key="1">
    <source>
        <dbReference type="ARBA" id="ARBA00004173"/>
    </source>
</evidence>
<dbReference type="InterPro" id="IPR036249">
    <property type="entry name" value="Thioredoxin-like_sf"/>
</dbReference>
<dbReference type="FunFam" id="3.40.30.10:FF:000247">
    <property type="entry name" value="28S ribosomal protein S25, mitochondrial"/>
    <property type="match status" value="1"/>
</dbReference>
<evidence type="ECO:0000256" key="3">
    <source>
        <dbReference type="ARBA" id="ARBA00022980"/>
    </source>
</evidence>
<organism evidence="9">
    <name type="scientific">Evadne anonyx</name>
    <dbReference type="NCBI Taxonomy" id="141404"/>
    <lineage>
        <taxon>Eukaryota</taxon>
        <taxon>Metazoa</taxon>
        <taxon>Ecdysozoa</taxon>
        <taxon>Arthropoda</taxon>
        <taxon>Crustacea</taxon>
        <taxon>Branchiopoda</taxon>
        <taxon>Diplostraca</taxon>
        <taxon>Cladocera</taxon>
        <taxon>Onychopoda</taxon>
        <taxon>Podonidae</taxon>
        <taxon>Evadne</taxon>
    </lineage>
</organism>
<reference evidence="9" key="1">
    <citation type="submission" date="2021-04" db="EMBL/GenBank/DDBJ databases">
        <authorList>
            <person name="Cornetti L."/>
        </authorList>
    </citation>
    <scope>NUCLEOTIDE SEQUENCE</scope>
</reference>
<comment type="similarity">
    <text evidence="2">Belongs to the mitochondrion-specific ribosomal protein mS25 family.</text>
</comment>
<evidence type="ECO:0000256" key="7">
    <source>
        <dbReference type="ARBA" id="ARBA00035369"/>
    </source>
</evidence>
<dbReference type="EMBL" id="OC986204">
    <property type="protein sequence ID" value="CAG4642859.1"/>
    <property type="molecule type" value="Genomic_DNA"/>
</dbReference>
<dbReference type="InterPro" id="IPR007741">
    <property type="entry name" value="Ribosomal_mL43/mS25/NADH_DH"/>
</dbReference>
<gene>
    <name evidence="9" type="primary">EOG090X0FQ5</name>
</gene>
<protein>
    <recommendedName>
        <fullName evidence="6">Small ribosomal subunit protein mS25</fullName>
    </recommendedName>
    <alternativeName>
        <fullName evidence="7">28S ribosomal protein S25, mitochondrial</fullName>
    </alternativeName>
</protein>
<evidence type="ECO:0000256" key="6">
    <source>
        <dbReference type="ARBA" id="ARBA00035139"/>
    </source>
</evidence>
<dbReference type="PANTHER" id="PTHR13274">
    <property type="entry name" value="MITOCHONDRIAL RIBOSOMAL PROTEIN S25"/>
    <property type="match status" value="1"/>
</dbReference>
<keyword evidence="3" id="KW-0689">Ribosomal protein</keyword>